<comment type="catalytic activity">
    <reaction evidence="1">
        <text>AMP + H2O = D-ribose 5-phosphate + adenine</text>
        <dbReference type="Rhea" id="RHEA:20129"/>
        <dbReference type="ChEBI" id="CHEBI:15377"/>
        <dbReference type="ChEBI" id="CHEBI:16708"/>
        <dbReference type="ChEBI" id="CHEBI:78346"/>
        <dbReference type="ChEBI" id="CHEBI:456215"/>
        <dbReference type="EC" id="3.2.2.4"/>
    </reaction>
</comment>
<dbReference type="GO" id="GO:0005829">
    <property type="term" value="C:cytosol"/>
    <property type="evidence" value="ECO:0007669"/>
    <property type="project" value="TreeGrafter"/>
</dbReference>
<evidence type="ECO:0000313" key="3">
    <source>
        <dbReference type="EMBL" id="QCW84446.1"/>
    </source>
</evidence>
<keyword evidence="2" id="KW-0378">Hydrolase</keyword>
<dbReference type="STRING" id="675511.GCA_000341735_03215"/>
<dbReference type="EC" id="3.2.2.n1" evidence="2"/>
<dbReference type="EMBL" id="CP035467">
    <property type="protein sequence ID" value="QCW84446.1"/>
    <property type="molecule type" value="Genomic_DNA"/>
</dbReference>
<proteinExistence type="inferred from homology"/>
<evidence type="ECO:0000256" key="2">
    <source>
        <dbReference type="RuleBase" id="RU363015"/>
    </source>
</evidence>
<dbReference type="GO" id="GO:0009691">
    <property type="term" value="P:cytokinin biosynthetic process"/>
    <property type="evidence" value="ECO:0007669"/>
    <property type="project" value="UniProtKB-UniRule"/>
</dbReference>
<dbReference type="Proteomes" id="UP000305881">
    <property type="component" value="Chromosome"/>
</dbReference>
<gene>
    <name evidence="3" type="ORF">EQU24_21065</name>
</gene>
<dbReference type="InterPro" id="IPR052341">
    <property type="entry name" value="LOG_family_nucleotidases"/>
</dbReference>
<dbReference type="OrthoDB" id="9801098at2"/>
<dbReference type="PANTHER" id="PTHR43393:SF2">
    <property type="entry name" value="CYTOKININ RIBOSIDE 5'-MONOPHOSPHATE PHOSPHORIBOHYDROLASE"/>
    <property type="match status" value="1"/>
</dbReference>
<dbReference type="InterPro" id="IPR031100">
    <property type="entry name" value="LOG_fam"/>
</dbReference>
<reference evidence="4" key="1">
    <citation type="journal article" date="2019" name="J. Bacteriol.">
        <title>A Mutagenic Screen Identifies a TonB-Dependent Receptor Required for the Lanthanide Metal Switch in the Type I Methanotroph 'Methylotuvimicrobium buryatense' 5GB1C.</title>
        <authorList>
            <person name="Groom J.D."/>
            <person name="Ford S.M."/>
            <person name="Pesesky M.W."/>
            <person name="Lidstrom M.E."/>
        </authorList>
    </citation>
    <scope>NUCLEOTIDE SEQUENCE [LARGE SCALE GENOMIC DNA]</scope>
    <source>
        <strain evidence="4">5GB1C</strain>
    </source>
</reference>
<comment type="similarity">
    <text evidence="2">Belongs to the LOG family.</text>
</comment>
<dbReference type="GO" id="GO:0008714">
    <property type="term" value="F:AMP nucleosidase activity"/>
    <property type="evidence" value="ECO:0007669"/>
    <property type="project" value="UniProtKB-EC"/>
</dbReference>
<accession>A0A4P9UX97</accession>
<dbReference type="Gene3D" id="3.40.50.450">
    <property type="match status" value="1"/>
</dbReference>
<dbReference type="SUPFAM" id="SSF102405">
    <property type="entry name" value="MCP/YpsA-like"/>
    <property type="match status" value="1"/>
</dbReference>
<keyword evidence="2" id="KW-0203">Cytokinin biosynthesis</keyword>
<evidence type="ECO:0000256" key="1">
    <source>
        <dbReference type="ARBA" id="ARBA00000274"/>
    </source>
</evidence>
<dbReference type="NCBIfam" id="TIGR00730">
    <property type="entry name" value="Rossman fold protein, TIGR00730 family"/>
    <property type="match status" value="1"/>
</dbReference>
<dbReference type="PANTHER" id="PTHR43393">
    <property type="entry name" value="CYTOKININ RIBOSIDE 5'-MONOPHOSPHATE PHOSPHORIBOHYDROLASE"/>
    <property type="match status" value="1"/>
</dbReference>
<protein>
    <recommendedName>
        <fullName evidence="2">Cytokinin riboside 5'-monophosphate phosphoribohydrolase</fullName>
        <ecNumber evidence="2">3.2.2.n1</ecNumber>
    </recommendedName>
</protein>
<dbReference type="FunFam" id="3.40.50.450:FF:000011">
    <property type="entry name" value="TIGR00730 family Rossman fold protein"/>
    <property type="match status" value="1"/>
</dbReference>
<organism evidence="3 4">
    <name type="scientific">Methylotuvimicrobium buryatense</name>
    <name type="common">Methylomicrobium buryatense</name>
    <dbReference type="NCBI Taxonomy" id="95641"/>
    <lineage>
        <taxon>Bacteria</taxon>
        <taxon>Pseudomonadati</taxon>
        <taxon>Pseudomonadota</taxon>
        <taxon>Gammaproteobacteria</taxon>
        <taxon>Methylococcales</taxon>
        <taxon>Methylococcaceae</taxon>
        <taxon>Methylotuvimicrobium</taxon>
    </lineage>
</organism>
<dbReference type="RefSeq" id="WP_017841663.1">
    <property type="nucleotide sequence ID" value="NZ_CP035467.1"/>
</dbReference>
<name>A0A4P9UX97_METBY</name>
<keyword evidence="4" id="KW-1185">Reference proteome</keyword>
<dbReference type="InterPro" id="IPR005269">
    <property type="entry name" value="LOG"/>
</dbReference>
<dbReference type="KEGG" id="mbur:EQU24_21065"/>
<sequence>MKTPNKQHDTANIIDDVKGDQSWRIFRIISEFTEGFDRLSDLSDAISIFGSARIKPDHHYYLKTVEIAGLLGQHNFAVISGGGPGIMEAANKGAKTQKPPAVGLNIELPMEQRPNPYQDISLNFRYFFVRKVMFVRHSMGYVCMPGGFGTLDEFFESLTLMQTHKIYPLPLVLFGSDYWQGLMDWVRTTMIEYGTISEEDLNFITLTDDPQEVVDIMVRHREWKNQQRRESLGSNNIDYRYS</sequence>
<dbReference type="AlphaFoldDB" id="A0A4P9UX97"/>
<dbReference type="Pfam" id="PF03641">
    <property type="entry name" value="Lysine_decarbox"/>
    <property type="match status" value="1"/>
</dbReference>
<evidence type="ECO:0000313" key="4">
    <source>
        <dbReference type="Proteomes" id="UP000305881"/>
    </source>
</evidence>